<keyword evidence="2" id="KW-1185">Reference proteome</keyword>
<proteinExistence type="predicted"/>
<evidence type="ECO:0000313" key="2">
    <source>
        <dbReference type="Proteomes" id="UP001055072"/>
    </source>
</evidence>
<accession>A0ACB8U626</accession>
<organism evidence="1 2">
    <name type="scientific">Irpex rosettiformis</name>
    <dbReference type="NCBI Taxonomy" id="378272"/>
    <lineage>
        <taxon>Eukaryota</taxon>
        <taxon>Fungi</taxon>
        <taxon>Dikarya</taxon>
        <taxon>Basidiomycota</taxon>
        <taxon>Agaricomycotina</taxon>
        <taxon>Agaricomycetes</taxon>
        <taxon>Polyporales</taxon>
        <taxon>Irpicaceae</taxon>
        <taxon>Irpex</taxon>
    </lineage>
</organism>
<comment type="caution">
    <text evidence="1">The sequence shown here is derived from an EMBL/GenBank/DDBJ whole genome shotgun (WGS) entry which is preliminary data.</text>
</comment>
<gene>
    <name evidence="1" type="ORF">BDY19DRAFT_82223</name>
</gene>
<protein>
    <submittedName>
        <fullName evidence="1">Uncharacterized protein</fullName>
    </submittedName>
</protein>
<dbReference type="Proteomes" id="UP001055072">
    <property type="component" value="Unassembled WGS sequence"/>
</dbReference>
<sequence length="162" mass="17888">MAPCIGVYFQIGDNECFVAHLDSHTATTVEDRWKNIRKLAINTRDAFHARVVAAFPHAALDHLGALRLVVNQGDYPSYALAWGVSEAFKKMKDHGYVFHDPEEFSTNVTAVQALQVPDTMSGMGFAVDKVKNGNDIPVVWGLASNWVRKGQYGVAGFTFTDQ</sequence>
<reference evidence="1" key="1">
    <citation type="journal article" date="2021" name="Environ. Microbiol.">
        <title>Gene family expansions and transcriptome signatures uncover fungal adaptations to wood decay.</title>
        <authorList>
            <person name="Hage H."/>
            <person name="Miyauchi S."/>
            <person name="Viragh M."/>
            <person name="Drula E."/>
            <person name="Min B."/>
            <person name="Chaduli D."/>
            <person name="Navarro D."/>
            <person name="Favel A."/>
            <person name="Norest M."/>
            <person name="Lesage-Meessen L."/>
            <person name="Balint B."/>
            <person name="Merenyi Z."/>
            <person name="de Eugenio L."/>
            <person name="Morin E."/>
            <person name="Martinez A.T."/>
            <person name="Baldrian P."/>
            <person name="Stursova M."/>
            <person name="Martinez M.J."/>
            <person name="Novotny C."/>
            <person name="Magnuson J.K."/>
            <person name="Spatafora J.W."/>
            <person name="Maurice S."/>
            <person name="Pangilinan J."/>
            <person name="Andreopoulos W."/>
            <person name="LaButti K."/>
            <person name="Hundley H."/>
            <person name="Na H."/>
            <person name="Kuo A."/>
            <person name="Barry K."/>
            <person name="Lipzen A."/>
            <person name="Henrissat B."/>
            <person name="Riley R."/>
            <person name="Ahrendt S."/>
            <person name="Nagy L.G."/>
            <person name="Grigoriev I.V."/>
            <person name="Martin F."/>
            <person name="Rosso M.N."/>
        </authorList>
    </citation>
    <scope>NUCLEOTIDE SEQUENCE</scope>
    <source>
        <strain evidence="1">CBS 384.51</strain>
    </source>
</reference>
<name>A0ACB8U626_9APHY</name>
<dbReference type="EMBL" id="MU274909">
    <property type="protein sequence ID" value="KAI0089708.1"/>
    <property type="molecule type" value="Genomic_DNA"/>
</dbReference>
<evidence type="ECO:0000313" key="1">
    <source>
        <dbReference type="EMBL" id="KAI0089708.1"/>
    </source>
</evidence>